<dbReference type="AlphaFoldDB" id="X1RCF0"/>
<feature type="non-terminal residue" evidence="1">
    <location>
        <position position="80"/>
    </location>
</feature>
<proteinExistence type="predicted"/>
<comment type="caution">
    <text evidence="1">The sequence shown here is derived from an EMBL/GenBank/DDBJ whole genome shotgun (WGS) entry which is preliminary data.</text>
</comment>
<protein>
    <submittedName>
        <fullName evidence="1">Uncharacterized protein</fullName>
    </submittedName>
</protein>
<accession>X1RCF0</accession>
<evidence type="ECO:0000313" key="1">
    <source>
        <dbReference type="EMBL" id="GAI53264.1"/>
    </source>
</evidence>
<reference evidence="1" key="1">
    <citation type="journal article" date="2014" name="Front. Microbiol.">
        <title>High frequency of phylogenetically diverse reductive dehalogenase-homologous genes in deep subseafloor sedimentary metagenomes.</title>
        <authorList>
            <person name="Kawai M."/>
            <person name="Futagami T."/>
            <person name="Toyoda A."/>
            <person name="Takaki Y."/>
            <person name="Nishi S."/>
            <person name="Hori S."/>
            <person name="Arai W."/>
            <person name="Tsubouchi T."/>
            <person name="Morono Y."/>
            <person name="Uchiyama I."/>
            <person name="Ito T."/>
            <person name="Fujiyama A."/>
            <person name="Inagaki F."/>
            <person name="Takami H."/>
        </authorList>
    </citation>
    <scope>NUCLEOTIDE SEQUENCE</scope>
    <source>
        <strain evidence="1">Expedition CK06-06</strain>
    </source>
</reference>
<sequence length="80" mass="8068">MPSVPPVPIASVESSVAVKVMVLLAVKVFPSAIVNVADVVGGVIATLLIEVAVARPRVGVVNDGLSKKAIVFLAAPVVIV</sequence>
<dbReference type="EMBL" id="BARV01041707">
    <property type="protein sequence ID" value="GAI53264.1"/>
    <property type="molecule type" value="Genomic_DNA"/>
</dbReference>
<gene>
    <name evidence="1" type="ORF">S06H3_63020</name>
</gene>
<name>X1RCF0_9ZZZZ</name>
<organism evidence="1">
    <name type="scientific">marine sediment metagenome</name>
    <dbReference type="NCBI Taxonomy" id="412755"/>
    <lineage>
        <taxon>unclassified sequences</taxon>
        <taxon>metagenomes</taxon>
        <taxon>ecological metagenomes</taxon>
    </lineage>
</organism>